<keyword evidence="3" id="KW-1185">Reference proteome</keyword>
<feature type="domain" description="Coenzyme F420:L-glutamate ligase-like" evidence="1">
    <location>
        <begin position="68"/>
        <end position="206"/>
    </location>
</feature>
<dbReference type="PANTHER" id="PTHR47917:SF1">
    <property type="entry name" value="COENZYME F420:L-GLUTAMATE LIGASE"/>
    <property type="match status" value="1"/>
</dbReference>
<dbReference type="Pfam" id="PF01996">
    <property type="entry name" value="F420_ligase"/>
    <property type="match status" value="1"/>
</dbReference>
<dbReference type="SUPFAM" id="SSF144010">
    <property type="entry name" value="CofE-like"/>
    <property type="match status" value="1"/>
</dbReference>
<gene>
    <name evidence="2" type="ORF">GCM10023340_31140</name>
</gene>
<name>A0ABP9PTA1_9ACTN</name>
<organism evidence="2 3">
    <name type="scientific">Nocardioides marinquilinus</name>
    <dbReference type="NCBI Taxonomy" id="1210400"/>
    <lineage>
        <taxon>Bacteria</taxon>
        <taxon>Bacillati</taxon>
        <taxon>Actinomycetota</taxon>
        <taxon>Actinomycetes</taxon>
        <taxon>Propionibacteriales</taxon>
        <taxon>Nocardioidaceae</taxon>
        <taxon>Nocardioides</taxon>
    </lineage>
</organism>
<evidence type="ECO:0000259" key="1">
    <source>
        <dbReference type="Pfam" id="PF01996"/>
    </source>
</evidence>
<reference evidence="3" key="1">
    <citation type="journal article" date="2019" name="Int. J. Syst. Evol. Microbiol.">
        <title>The Global Catalogue of Microorganisms (GCM) 10K type strain sequencing project: providing services to taxonomists for standard genome sequencing and annotation.</title>
        <authorList>
            <consortium name="The Broad Institute Genomics Platform"/>
            <consortium name="The Broad Institute Genome Sequencing Center for Infectious Disease"/>
            <person name="Wu L."/>
            <person name="Ma J."/>
        </authorList>
    </citation>
    <scope>NUCLEOTIDE SEQUENCE [LARGE SCALE GENOMIC DNA]</scope>
    <source>
        <strain evidence="3">JCM 18459</strain>
    </source>
</reference>
<proteinExistence type="predicted"/>
<protein>
    <recommendedName>
        <fullName evidence="1">Coenzyme F420:L-glutamate ligase-like domain-containing protein</fullName>
    </recommendedName>
</protein>
<dbReference type="EMBL" id="BAABKG010000004">
    <property type="protein sequence ID" value="GAA5151835.1"/>
    <property type="molecule type" value="Genomic_DNA"/>
</dbReference>
<evidence type="ECO:0000313" key="2">
    <source>
        <dbReference type="EMBL" id="GAA5151835.1"/>
    </source>
</evidence>
<evidence type="ECO:0000313" key="3">
    <source>
        <dbReference type="Proteomes" id="UP001500221"/>
    </source>
</evidence>
<sequence>MSVRAVAPDGAPEVTAGDDLATLLLSLLPADGPDALADGDVVVVTSKVVSKAEGRVVPGTREEHLPAETARVVARRGPTTIVRTHHGLTLAAAGIDASNVATGSAVLLPLDPDASARRLRAELHRRSGRVVGVVVTDTAGRAWREGQTDIAVGAAGLVVAESFAGRTDAHGNDLVVTAPAVADEIAGLAELAQGKLGARPFAVVRGRADLVLPAGDDGTGAAALVRAEGGDLFGYGAREAVVRAVAADADPRPFGAPVGAADLVALLHEVLGVVARVVEADVTEVAVPTSDPAVAARAAVLAFAHGWTPVTTADLRFRPVTP</sequence>
<dbReference type="InterPro" id="IPR002847">
    <property type="entry name" value="F420-0_gamma-glut_ligase-dom"/>
</dbReference>
<dbReference type="RefSeq" id="WP_345460464.1">
    <property type="nucleotide sequence ID" value="NZ_BAABKG010000004.1"/>
</dbReference>
<dbReference type="PANTHER" id="PTHR47917">
    <property type="match status" value="1"/>
</dbReference>
<comment type="caution">
    <text evidence="2">The sequence shown here is derived from an EMBL/GenBank/DDBJ whole genome shotgun (WGS) entry which is preliminary data.</text>
</comment>
<dbReference type="Proteomes" id="UP001500221">
    <property type="component" value="Unassembled WGS sequence"/>
</dbReference>
<dbReference type="Gene3D" id="3.30.1330.100">
    <property type="entry name" value="CofE-like"/>
    <property type="match status" value="2"/>
</dbReference>
<accession>A0ABP9PTA1</accession>